<dbReference type="Proteomes" id="UP000594042">
    <property type="component" value="Chromosome"/>
</dbReference>
<dbReference type="Gene3D" id="2.70.98.10">
    <property type="match status" value="1"/>
</dbReference>
<dbReference type="Gene3D" id="1.20.1050.60">
    <property type="entry name" value="alpha-1,2-mannosidase"/>
    <property type="match status" value="1"/>
</dbReference>
<dbReference type="PROSITE" id="PS51257">
    <property type="entry name" value="PROKAR_LIPOPROTEIN"/>
    <property type="match status" value="1"/>
</dbReference>
<evidence type="ECO:0000256" key="2">
    <source>
        <dbReference type="ARBA" id="ARBA00011245"/>
    </source>
</evidence>
<evidence type="ECO:0000259" key="5">
    <source>
        <dbReference type="Pfam" id="PF17678"/>
    </source>
</evidence>
<dbReference type="Gene3D" id="1.20.1610.10">
    <property type="entry name" value="alpha-1,2-mannosidases domains"/>
    <property type="match status" value="1"/>
</dbReference>
<feature type="domain" description="Glycosyl hydrolase family 92" evidence="4">
    <location>
        <begin position="233"/>
        <end position="726"/>
    </location>
</feature>
<dbReference type="InterPro" id="IPR008928">
    <property type="entry name" value="6-hairpin_glycosidase_sf"/>
</dbReference>
<dbReference type="PANTHER" id="PTHR12143">
    <property type="entry name" value="PEPTIDE N-GLYCANASE PNGASE -RELATED"/>
    <property type="match status" value="1"/>
</dbReference>
<dbReference type="EMBL" id="AP023322">
    <property type="protein sequence ID" value="BCI64357.1"/>
    <property type="molecule type" value="Genomic_DNA"/>
</dbReference>
<dbReference type="NCBIfam" id="TIGR01180">
    <property type="entry name" value="aman2_put"/>
    <property type="match status" value="1"/>
</dbReference>
<dbReference type="InterPro" id="IPR014718">
    <property type="entry name" value="GH-type_carb-bd"/>
</dbReference>
<sequence>MKNKRFILSVILVAAIFILGLLGGCSAVKEKEPVDYVNPYMGNISHLLVPTYPTVHLPNGMMRIHPLRKDYTGNKVKGLPVFLTGHRANHAFSMSPSQGESSLSQPVINYDYDNEKITPYSYRAYLDNVSTDIYYVPSYQSAMYKFEYEGEGTPCLIISSEKGEVAVQNNSVSAWQPISDSIGKVYLYLETDCAPVDNTVKEFGDYRSLIMQFKTSDREIKVRYGISLISVEQAKRNLRREIVNYDIDSLAVSGRDAWNEVLGKIEVKGSSEEDKAVFYTSLYRVYERPVNISEDGKYFSGFDGQVHEDNGIPFYTDDWIWDTYRATHPLRVIIDSKKEIDIVNSLVRMAEQNDDAMPTFPDFTGDTHRMNGNHGIAVVLDCYEKGLRNFDLGKAYEVCKNAITEKTLAPWSDKKVGNLDKFFEENGYFPALDNGEEETVPEVHGFERRQPVAVTLGTVYDEWCLGNLARHIGNDKDAAYFLDRSYNYRKVFHPNTKFFHPKNSNGDFIEPFDYRYSGGLGARDAYCENNGWVYRWDVPHNINDLIMMMGGRESFIGELEKMYDTPLGKAKYKFYTELPDHTGNVGMFSMGNEPAFHIPYLYNYAGEPWRTQKRIRSLLTQWFRDDLMGMPGDEDGGGMSAFVVFSQLGFYPVTPGLPIYVIGSPVFKEAVLHVDNNKVFRIICRNYAPENKYIQSVRLNGKEWNKSWFHHDDLTQGGELEFVMGERPNKHWASAVDAIPPSFEIKN</sequence>
<dbReference type="AlphaFoldDB" id="A0A7G1I4F7"/>
<dbReference type="GO" id="GO:0005975">
    <property type="term" value="P:carbohydrate metabolic process"/>
    <property type="evidence" value="ECO:0007669"/>
    <property type="project" value="InterPro"/>
</dbReference>
<reference evidence="7" key="1">
    <citation type="submission" date="2020-07" db="EMBL/GenBank/DDBJ databases">
        <title>Complete genome sequencing of Coprobacter sp. strain 2CBH44.</title>
        <authorList>
            <person name="Sakamoto M."/>
            <person name="Murakami T."/>
            <person name="Mori H."/>
        </authorList>
    </citation>
    <scope>NUCLEOTIDE SEQUENCE [LARGE SCALE GENOMIC DNA]</scope>
    <source>
        <strain evidence="7">2CBH44</strain>
    </source>
</reference>
<accession>A0A7G1I4F7</accession>
<evidence type="ECO:0000256" key="1">
    <source>
        <dbReference type="ARBA" id="ARBA00001913"/>
    </source>
</evidence>
<dbReference type="InterPro" id="IPR050883">
    <property type="entry name" value="PNGase"/>
</dbReference>
<dbReference type="InterPro" id="IPR041371">
    <property type="entry name" value="GH92_N"/>
</dbReference>
<dbReference type="FunFam" id="3.30.2080.10:FF:000001">
    <property type="entry name" value="Alpha-1,2-mannosidase subfamily"/>
    <property type="match status" value="1"/>
</dbReference>
<organism evidence="6 7">
    <name type="scientific">Coprobacter secundus subsp. similis</name>
    <dbReference type="NCBI Taxonomy" id="2751153"/>
    <lineage>
        <taxon>Bacteria</taxon>
        <taxon>Pseudomonadati</taxon>
        <taxon>Bacteroidota</taxon>
        <taxon>Bacteroidia</taxon>
        <taxon>Bacteroidales</taxon>
        <taxon>Barnesiellaceae</taxon>
        <taxon>Coprobacter</taxon>
    </lineage>
</organism>
<proteinExistence type="predicted"/>
<keyword evidence="3" id="KW-0106">Calcium</keyword>
<dbReference type="InterPro" id="IPR005887">
    <property type="entry name" value="GH92_a_mannosidase_put"/>
</dbReference>
<dbReference type="Pfam" id="PF17678">
    <property type="entry name" value="Glyco_hydro_92N"/>
    <property type="match status" value="1"/>
</dbReference>
<dbReference type="GO" id="GO:0000224">
    <property type="term" value="F:peptide-N4-(N-acetyl-beta-glucosaminyl)asparagine amidase activity"/>
    <property type="evidence" value="ECO:0007669"/>
    <property type="project" value="TreeGrafter"/>
</dbReference>
<dbReference type="Gene3D" id="3.30.2080.10">
    <property type="entry name" value="GH92 mannosidase domain"/>
    <property type="match status" value="1"/>
</dbReference>
<protein>
    <submittedName>
        <fullName evidence="6">Alpha-1 2-mannosidase</fullName>
    </submittedName>
</protein>
<dbReference type="KEGG" id="copr:Cop2CBH44_27100"/>
<dbReference type="InterPro" id="IPR012939">
    <property type="entry name" value="Glyco_hydro_92"/>
</dbReference>
<dbReference type="Pfam" id="PF07971">
    <property type="entry name" value="Glyco_hydro_92"/>
    <property type="match status" value="1"/>
</dbReference>
<dbReference type="GO" id="GO:0005829">
    <property type="term" value="C:cytosol"/>
    <property type="evidence" value="ECO:0007669"/>
    <property type="project" value="TreeGrafter"/>
</dbReference>
<dbReference type="RefSeq" id="WP_200755020.1">
    <property type="nucleotide sequence ID" value="NZ_AP023322.1"/>
</dbReference>
<feature type="domain" description="Glycosyl hydrolase family 92 N-terminal" evidence="5">
    <location>
        <begin position="36"/>
        <end position="227"/>
    </location>
</feature>
<keyword evidence="7" id="KW-1185">Reference proteome</keyword>
<dbReference type="SUPFAM" id="SSF48208">
    <property type="entry name" value="Six-hairpin glycosidases"/>
    <property type="match status" value="1"/>
</dbReference>
<name>A0A7G1I4F7_9BACT</name>
<comment type="cofactor">
    <cofactor evidence="1">
        <name>Ca(2+)</name>
        <dbReference type="ChEBI" id="CHEBI:29108"/>
    </cofactor>
</comment>
<dbReference type="GO" id="GO:0030246">
    <property type="term" value="F:carbohydrate binding"/>
    <property type="evidence" value="ECO:0007669"/>
    <property type="project" value="InterPro"/>
</dbReference>
<evidence type="ECO:0000313" key="7">
    <source>
        <dbReference type="Proteomes" id="UP000594042"/>
    </source>
</evidence>
<evidence type="ECO:0000256" key="3">
    <source>
        <dbReference type="ARBA" id="ARBA00022837"/>
    </source>
</evidence>
<evidence type="ECO:0000313" key="6">
    <source>
        <dbReference type="EMBL" id="BCI64357.1"/>
    </source>
</evidence>
<comment type="subunit">
    <text evidence="2">Monomer.</text>
</comment>
<dbReference type="PANTHER" id="PTHR12143:SF43">
    <property type="entry name" value="PUTATIVE-RELATED"/>
    <property type="match status" value="1"/>
</dbReference>
<evidence type="ECO:0000259" key="4">
    <source>
        <dbReference type="Pfam" id="PF07971"/>
    </source>
</evidence>
<gene>
    <name evidence="6" type="ORF">Cop2CBH44_27100</name>
</gene>
<dbReference type="GO" id="GO:0006516">
    <property type="term" value="P:glycoprotein catabolic process"/>
    <property type="evidence" value="ECO:0007669"/>
    <property type="project" value="TreeGrafter"/>
</dbReference>